<accession>A0AAD6UXF2</accession>
<organism evidence="1 2">
    <name type="scientific">Mycena pura</name>
    <dbReference type="NCBI Taxonomy" id="153505"/>
    <lineage>
        <taxon>Eukaryota</taxon>
        <taxon>Fungi</taxon>
        <taxon>Dikarya</taxon>
        <taxon>Basidiomycota</taxon>
        <taxon>Agaricomycotina</taxon>
        <taxon>Agaricomycetes</taxon>
        <taxon>Agaricomycetidae</taxon>
        <taxon>Agaricales</taxon>
        <taxon>Marasmiineae</taxon>
        <taxon>Mycenaceae</taxon>
        <taxon>Mycena</taxon>
    </lineage>
</organism>
<protein>
    <submittedName>
        <fullName evidence="1">Uncharacterized protein</fullName>
    </submittedName>
</protein>
<dbReference type="AlphaFoldDB" id="A0AAD6UXF2"/>
<dbReference type="Proteomes" id="UP001219525">
    <property type="component" value="Unassembled WGS sequence"/>
</dbReference>
<gene>
    <name evidence="1" type="ORF">GGX14DRAFT_404570</name>
</gene>
<reference evidence="1" key="1">
    <citation type="submission" date="2023-03" db="EMBL/GenBank/DDBJ databases">
        <title>Massive genome expansion in bonnet fungi (Mycena s.s.) driven by repeated elements and novel gene families across ecological guilds.</title>
        <authorList>
            <consortium name="Lawrence Berkeley National Laboratory"/>
            <person name="Harder C.B."/>
            <person name="Miyauchi S."/>
            <person name="Viragh M."/>
            <person name="Kuo A."/>
            <person name="Thoen E."/>
            <person name="Andreopoulos B."/>
            <person name="Lu D."/>
            <person name="Skrede I."/>
            <person name="Drula E."/>
            <person name="Henrissat B."/>
            <person name="Morin E."/>
            <person name="Kohler A."/>
            <person name="Barry K."/>
            <person name="LaButti K."/>
            <person name="Morin E."/>
            <person name="Salamov A."/>
            <person name="Lipzen A."/>
            <person name="Mereny Z."/>
            <person name="Hegedus B."/>
            <person name="Baldrian P."/>
            <person name="Stursova M."/>
            <person name="Weitz H."/>
            <person name="Taylor A."/>
            <person name="Grigoriev I.V."/>
            <person name="Nagy L.G."/>
            <person name="Martin F."/>
            <person name="Kauserud H."/>
        </authorList>
    </citation>
    <scope>NUCLEOTIDE SEQUENCE</scope>
    <source>
        <strain evidence="1">9144</strain>
    </source>
</reference>
<comment type="caution">
    <text evidence="1">The sequence shown here is derived from an EMBL/GenBank/DDBJ whole genome shotgun (WGS) entry which is preliminary data.</text>
</comment>
<evidence type="ECO:0000313" key="2">
    <source>
        <dbReference type="Proteomes" id="UP001219525"/>
    </source>
</evidence>
<dbReference type="EMBL" id="JARJCW010000097">
    <property type="protein sequence ID" value="KAJ7194525.1"/>
    <property type="molecule type" value="Genomic_DNA"/>
</dbReference>
<evidence type="ECO:0000313" key="1">
    <source>
        <dbReference type="EMBL" id="KAJ7194525.1"/>
    </source>
</evidence>
<sequence length="348" mass="37486">MCPSIRLCTYTLAYGHKGSWHGRRWTISAPAAWAKVGDGAEGELQVVATVRQITVGMYKPRFVWMMHGCGRRMACLRHQGALAWGCMIHAVHTQHLRAAHDGASGISHITPPTLACARWPLVVLYAVSMAVHTRRHQNWLAPASAPASGIGASGIGASDIGASGISMQIVVSVLNQPLAVVGEGVHHTCASGIVTSVASVIGMHWHSILMVILSPYALYIYHAWPHLGISTSGITGSTSGIIASVHWHALNISWGFTTSMNCAKCEILHSTSARQGASGIGTHLMAFSLTTQIQYNFTYSRQFMLKGIGIQMGAEGAGVLVAEINWCRRITWQRLSQVAQPLMAVRKH</sequence>
<keyword evidence="2" id="KW-1185">Reference proteome</keyword>
<proteinExistence type="predicted"/>
<name>A0AAD6UXF2_9AGAR</name>